<dbReference type="InterPro" id="IPR022441">
    <property type="entry name" value="Para_beta_helix_rpt-2"/>
</dbReference>
<dbReference type="Pfam" id="PF00395">
    <property type="entry name" value="SLH"/>
    <property type="match status" value="4"/>
</dbReference>
<feature type="domain" description="SLH" evidence="1">
    <location>
        <begin position="498"/>
        <end position="561"/>
    </location>
</feature>
<evidence type="ECO:0000259" key="1">
    <source>
        <dbReference type="PROSITE" id="PS51272"/>
    </source>
</evidence>
<evidence type="ECO:0000313" key="2">
    <source>
        <dbReference type="EMBL" id="PAX55887.1"/>
    </source>
</evidence>
<feature type="domain" description="SLH" evidence="1">
    <location>
        <begin position="621"/>
        <end position="685"/>
    </location>
</feature>
<dbReference type="SMART" id="SM00710">
    <property type="entry name" value="PbH1"/>
    <property type="match status" value="6"/>
</dbReference>
<accession>A0A2A2TJU4</accession>
<dbReference type="Gene3D" id="2.160.20.10">
    <property type="entry name" value="Single-stranded right-handed beta-helix, Pectin lyase-like"/>
    <property type="match status" value="1"/>
</dbReference>
<dbReference type="InterPro" id="IPR012334">
    <property type="entry name" value="Pectin_lyas_fold"/>
</dbReference>
<protein>
    <recommendedName>
        <fullName evidence="1">SLH domain-containing protein</fullName>
    </recommendedName>
</protein>
<dbReference type="PANTHER" id="PTHR43308">
    <property type="entry name" value="OUTER MEMBRANE PROTEIN ALPHA-RELATED"/>
    <property type="match status" value="1"/>
</dbReference>
<dbReference type="InterPro" id="IPR011050">
    <property type="entry name" value="Pectin_lyase_fold/virulence"/>
</dbReference>
<keyword evidence="3" id="KW-1185">Reference proteome</keyword>
<dbReference type="InterPro" id="IPR001119">
    <property type="entry name" value="SLH_dom"/>
</dbReference>
<dbReference type="AlphaFoldDB" id="A0A2A2TJU4"/>
<dbReference type="Proteomes" id="UP000218238">
    <property type="component" value="Unassembled WGS sequence"/>
</dbReference>
<name>A0A2A2TJU4_9CYAN</name>
<dbReference type="OrthoDB" id="9759810at2"/>
<feature type="domain" description="SLH" evidence="1">
    <location>
        <begin position="302"/>
        <end position="365"/>
    </location>
</feature>
<evidence type="ECO:0000313" key="3">
    <source>
        <dbReference type="Proteomes" id="UP000218238"/>
    </source>
</evidence>
<dbReference type="SUPFAM" id="SSF51126">
    <property type="entry name" value="Pectin lyase-like"/>
    <property type="match status" value="1"/>
</dbReference>
<organism evidence="2 3">
    <name type="scientific">Brunnivagina elsteri CCALA 953</name>
    <dbReference type="NCBI Taxonomy" id="987040"/>
    <lineage>
        <taxon>Bacteria</taxon>
        <taxon>Bacillati</taxon>
        <taxon>Cyanobacteriota</taxon>
        <taxon>Cyanophyceae</taxon>
        <taxon>Nostocales</taxon>
        <taxon>Calotrichaceae</taxon>
        <taxon>Brunnivagina</taxon>
    </lineage>
</organism>
<dbReference type="InterPro" id="IPR006626">
    <property type="entry name" value="PbH1"/>
</dbReference>
<proteinExistence type="predicted"/>
<dbReference type="NCBIfam" id="TIGR03804">
    <property type="entry name" value="para_beta_helix"/>
    <property type="match status" value="2"/>
</dbReference>
<feature type="domain" description="SLH" evidence="1">
    <location>
        <begin position="366"/>
        <end position="425"/>
    </location>
</feature>
<dbReference type="PROSITE" id="PS51272">
    <property type="entry name" value="SLH"/>
    <property type="match status" value="4"/>
</dbReference>
<reference evidence="2 3" key="1">
    <citation type="submission" date="2017-08" db="EMBL/GenBank/DDBJ databases">
        <title>Draft genome sequence of filamentous cyanobacterium Calothrix elsteri CCALA 953.</title>
        <authorList>
            <person name="Gagunashvili A.N."/>
            <person name="Elster J."/>
            <person name="Andresson O.S."/>
        </authorList>
    </citation>
    <scope>NUCLEOTIDE SEQUENCE [LARGE SCALE GENOMIC DNA]</scope>
    <source>
        <strain evidence="2 3">CCALA 953</strain>
    </source>
</reference>
<sequence length="691" mass="73630">MNSLVATIYVNPVTGNDANAGSRLIPLKTITRAVQAAKSKSPAMIRLTPGTYSTTSGEKFPLIIPQGIILVGNESNQGQGIVISGSGDYESPSFGLQNITLLLLNDASLLGVTVINSTVKGTGVWIESTNPTLANNTFTNCGREGLFISGNAKPVITDNIFTQNNAGGVVIARNSKGELLRNTFRKNGLGLAISDAAAPLLANNKLIDNQIAIALSRDARPVFRSNLIENNSQGGLLINGHSIPDLGNSQDAAGNIFRNNGEFDIQNVTNNKLSSAGNFVNPSKVKGSIELLATIDDENKIEESSIFPDIGGHWATEFIETLVKKGWMSGLPDGTFAPNSPITRAQFAAVVAKAFQVQTKNQIPDFRDIKRDFWAAPAIAVAASMGFINGFPDGTFRPNLNVTKIQAISAIANGLKLSGSNPNVISIYSDRAQIPSYATNAVSVATQNLLIVNYPQPEQLEPLRDITRGEVAGLIYQGLLTQGILKPIVSPYIVIPTADAPSFKDLTGHWAEDFIRALASMNLSNGFADGTYQPNKPMTRGEYAELIAAAFNPAAKRGIPDFVDMAKESPTSRAVRIAASGGFVGGFSDRTFRPSQNVQRLQVIVSIVSGLGLSAAKGDVLPKYSDRNLIPQSARTAVNSATIQNIVVNYPNIQQIQPNRDATRGEVAAMVYQALVAIGRVPKINSPYIVS</sequence>
<dbReference type="InterPro" id="IPR011459">
    <property type="entry name" value="DUF1565"/>
</dbReference>
<dbReference type="EMBL" id="NTFS01000094">
    <property type="protein sequence ID" value="PAX55887.1"/>
    <property type="molecule type" value="Genomic_DNA"/>
</dbReference>
<dbReference type="InterPro" id="IPR051465">
    <property type="entry name" value="Cell_Envelope_Struct_Comp"/>
</dbReference>
<gene>
    <name evidence="2" type="ORF">CK510_10765</name>
</gene>
<comment type="caution">
    <text evidence="2">The sequence shown here is derived from an EMBL/GenBank/DDBJ whole genome shotgun (WGS) entry which is preliminary data.</text>
</comment>
<dbReference type="Pfam" id="PF07602">
    <property type="entry name" value="DUF1565"/>
    <property type="match status" value="1"/>
</dbReference>
<dbReference type="PANTHER" id="PTHR43308:SF5">
    <property type="entry name" value="S-LAYER PROTEIN _ PEPTIDOGLYCAN ENDO-BETA-N-ACETYLGLUCOSAMINIDASE"/>
    <property type="match status" value="1"/>
</dbReference>
<dbReference type="RefSeq" id="WP_095721699.1">
    <property type="nucleotide sequence ID" value="NZ_NTFS01000094.1"/>
</dbReference>